<dbReference type="Gene3D" id="1.10.630.10">
    <property type="entry name" value="Cytochrome P450"/>
    <property type="match status" value="1"/>
</dbReference>
<dbReference type="InterPro" id="IPR036396">
    <property type="entry name" value="Cyt_P450_sf"/>
</dbReference>
<dbReference type="PROSITE" id="PS00086">
    <property type="entry name" value="CYTOCHROME_P450"/>
    <property type="match status" value="1"/>
</dbReference>
<name>A0AAN6DV18_9EURO</name>
<dbReference type="Proteomes" id="UP001203852">
    <property type="component" value="Unassembled WGS sequence"/>
</dbReference>
<dbReference type="InterPro" id="IPR002403">
    <property type="entry name" value="Cyt_P450_E_grp-IV"/>
</dbReference>
<dbReference type="InterPro" id="IPR001128">
    <property type="entry name" value="Cyt_P450"/>
</dbReference>
<evidence type="ECO:0000256" key="3">
    <source>
        <dbReference type="ARBA" id="ARBA00022723"/>
    </source>
</evidence>
<evidence type="ECO:0000256" key="1">
    <source>
        <dbReference type="ARBA" id="ARBA00001971"/>
    </source>
</evidence>
<evidence type="ECO:0000313" key="8">
    <source>
        <dbReference type="EMBL" id="KAI1612613.1"/>
    </source>
</evidence>
<gene>
    <name evidence="8" type="ORF">EDD36DRAFT_241327</name>
</gene>
<comment type="cofactor">
    <cofactor evidence="1 6">
        <name>heme</name>
        <dbReference type="ChEBI" id="CHEBI:30413"/>
    </cofactor>
</comment>
<evidence type="ECO:0000256" key="5">
    <source>
        <dbReference type="ARBA" id="ARBA00023004"/>
    </source>
</evidence>
<keyword evidence="5 6" id="KW-0408">Iron</keyword>
<dbReference type="GO" id="GO:0020037">
    <property type="term" value="F:heme binding"/>
    <property type="evidence" value="ECO:0007669"/>
    <property type="project" value="InterPro"/>
</dbReference>
<evidence type="ECO:0000256" key="2">
    <source>
        <dbReference type="ARBA" id="ARBA00010617"/>
    </source>
</evidence>
<dbReference type="AlphaFoldDB" id="A0AAN6DV18"/>
<dbReference type="PANTHER" id="PTHR24305">
    <property type="entry name" value="CYTOCHROME P450"/>
    <property type="match status" value="1"/>
</dbReference>
<sequence length="554" mass="62832">MAVSVFPVVALTSLALLSLYKFIVQPLCFHPLRHIPSAHWSIPIFGDLWITYQRYRERNNTVTYAAHVKYGSVVRMGASELSVNCVDNGIKTIYAGGWEKHAWYPQRFGSYGVMNMFSTIHHAPHSQKKRTMANVFSKSYIASSVQVAANSHKLLSTRYLPLLQSLSETSQPYDVHDMNNAFAMDFMSAYQYGLQASTNFTQDIAVRRKIMYEYHCRREYEFFSAEIPWLKDLTRKFGLEIVPQFVDDANASIEEWNASMCRAAEKYLSAAAQIASPYIGDEPIVYKQFKEGINRLREKDPLAGKSVSDVILPTVRHDDLQQNEDDTTTAEIYSEMLDQLGAGHETSAVALTYLYWEMSKNPDMQKQLHDEVSGLTPAIKWPMPAGADLADFKIPEPKQIDSLPLLHAIYMETLRLHTPIPGIEPRISPHVPGGSTLGSYTGIPGGVRVSSMPYSLHRNEAVFPEPETFNPSRWLSSHTSEEHLKEMHRWFWAFGSGGRMCIGSNLATQEIKLLVAAIYTNWTTEIVDDDGIEKIDAYNTKPRSNKLMLRFRHV</sequence>
<evidence type="ECO:0000256" key="4">
    <source>
        <dbReference type="ARBA" id="ARBA00023002"/>
    </source>
</evidence>
<comment type="similarity">
    <text evidence="2 7">Belongs to the cytochrome P450 family.</text>
</comment>
<keyword evidence="3 6" id="KW-0479">Metal-binding</keyword>
<dbReference type="PRINTS" id="PR00465">
    <property type="entry name" value="EP450IV"/>
</dbReference>
<evidence type="ECO:0000256" key="7">
    <source>
        <dbReference type="RuleBase" id="RU000461"/>
    </source>
</evidence>
<keyword evidence="4 7" id="KW-0560">Oxidoreductase</keyword>
<proteinExistence type="inferred from homology"/>
<keyword evidence="6 7" id="KW-0349">Heme</keyword>
<dbReference type="PANTHER" id="PTHR24305:SF166">
    <property type="entry name" value="CYTOCHROME P450 12A4, MITOCHONDRIAL-RELATED"/>
    <property type="match status" value="1"/>
</dbReference>
<dbReference type="GO" id="GO:0016705">
    <property type="term" value="F:oxidoreductase activity, acting on paired donors, with incorporation or reduction of molecular oxygen"/>
    <property type="evidence" value="ECO:0007669"/>
    <property type="project" value="InterPro"/>
</dbReference>
<organism evidence="8 9">
    <name type="scientific">Exophiala viscosa</name>
    <dbReference type="NCBI Taxonomy" id="2486360"/>
    <lineage>
        <taxon>Eukaryota</taxon>
        <taxon>Fungi</taxon>
        <taxon>Dikarya</taxon>
        <taxon>Ascomycota</taxon>
        <taxon>Pezizomycotina</taxon>
        <taxon>Eurotiomycetes</taxon>
        <taxon>Chaetothyriomycetidae</taxon>
        <taxon>Chaetothyriales</taxon>
        <taxon>Herpotrichiellaceae</taxon>
        <taxon>Exophiala</taxon>
    </lineage>
</organism>
<dbReference type="InterPro" id="IPR017972">
    <property type="entry name" value="Cyt_P450_CS"/>
</dbReference>
<evidence type="ECO:0000313" key="9">
    <source>
        <dbReference type="Proteomes" id="UP001203852"/>
    </source>
</evidence>
<dbReference type="Pfam" id="PF00067">
    <property type="entry name" value="p450"/>
    <property type="match status" value="1"/>
</dbReference>
<comment type="caution">
    <text evidence="8">The sequence shown here is derived from an EMBL/GenBank/DDBJ whole genome shotgun (WGS) entry which is preliminary data.</text>
</comment>
<dbReference type="InterPro" id="IPR050121">
    <property type="entry name" value="Cytochrome_P450_monoxygenase"/>
</dbReference>
<reference evidence="8" key="1">
    <citation type="journal article" date="2022" name="bioRxiv">
        <title>Deciphering the potential niche of two novel black yeast fungi from a biological soil crust based on their genomes, phenotypes, and melanin regulation.</title>
        <authorList>
            <consortium name="DOE Joint Genome Institute"/>
            <person name="Carr E.C."/>
            <person name="Barton Q."/>
            <person name="Grambo S."/>
            <person name="Sullivan M."/>
            <person name="Renfro C.M."/>
            <person name="Kuo A."/>
            <person name="Pangilinan J."/>
            <person name="Lipzen A."/>
            <person name="Keymanesh K."/>
            <person name="Savage E."/>
            <person name="Barry K."/>
            <person name="Grigoriev I.V."/>
            <person name="Riekhof W.R."/>
            <person name="Harris S.S."/>
        </authorList>
    </citation>
    <scope>NUCLEOTIDE SEQUENCE</scope>
    <source>
        <strain evidence="8">JF 03-4F</strain>
    </source>
</reference>
<dbReference type="SUPFAM" id="SSF48264">
    <property type="entry name" value="Cytochrome P450"/>
    <property type="match status" value="1"/>
</dbReference>
<dbReference type="GO" id="GO:0005506">
    <property type="term" value="F:iron ion binding"/>
    <property type="evidence" value="ECO:0007669"/>
    <property type="project" value="InterPro"/>
</dbReference>
<dbReference type="GO" id="GO:0004497">
    <property type="term" value="F:monooxygenase activity"/>
    <property type="evidence" value="ECO:0007669"/>
    <property type="project" value="UniProtKB-KW"/>
</dbReference>
<dbReference type="EMBL" id="MU404354">
    <property type="protein sequence ID" value="KAI1612613.1"/>
    <property type="molecule type" value="Genomic_DNA"/>
</dbReference>
<evidence type="ECO:0000256" key="6">
    <source>
        <dbReference type="PIRSR" id="PIRSR602403-1"/>
    </source>
</evidence>
<dbReference type="CDD" id="cd11059">
    <property type="entry name" value="CYP_fungal"/>
    <property type="match status" value="1"/>
</dbReference>
<accession>A0AAN6DV18</accession>
<feature type="binding site" description="axial binding residue" evidence="6">
    <location>
        <position position="501"/>
    </location>
    <ligand>
        <name>heme</name>
        <dbReference type="ChEBI" id="CHEBI:30413"/>
    </ligand>
    <ligandPart>
        <name>Fe</name>
        <dbReference type="ChEBI" id="CHEBI:18248"/>
    </ligandPart>
</feature>
<keyword evidence="7 8" id="KW-0503">Monooxygenase</keyword>
<protein>
    <submittedName>
        <fullName evidence="8">Unspecific monooxygenase</fullName>
    </submittedName>
</protein>
<dbReference type="PRINTS" id="PR00385">
    <property type="entry name" value="P450"/>
</dbReference>
<keyword evidence="9" id="KW-1185">Reference proteome</keyword>